<reference evidence="1" key="1">
    <citation type="journal article" date="2014" name="Front. Microbiol.">
        <title>High frequency of phylogenetically diverse reductive dehalogenase-homologous genes in deep subseafloor sedimentary metagenomes.</title>
        <authorList>
            <person name="Kawai M."/>
            <person name="Futagami T."/>
            <person name="Toyoda A."/>
            <person name="Takaki Y."/>
            <person name="Nishi S."/>
            <person name="Hori S."/>
            <person name="Arai W."/>
            <person name="Tsubouchi T."/>
            <person name="Morono Y."/>
            <person name="Uchiyama I."/>
            <person name="Ito T."/>
            <person name="Fujiyama A."/>
            <person name="Inagaki F."/>
            <person name="Takami H."/>
        </authorList>
    </citation>
    <scope>NUCLEOTIDE SEQUENCE</scope>
    <source>
        <strain evidence="1">Expedition CK06-06</strain>
    </source>
</reference>
<dbReference type="AlphaFoldDB" id="X1CCT9"/>
<comment type="caution">
    <text evidence="1">The sequence shown here is derived from an EMBL/GenBank/DDBJ whole genome shotgun (WGS) entry which is preliminary data.</text>
</comment>
<organism evidence="1">
    <name type="scientific">marine sediment metagenome</name>
    <dbReference type="NCBI Taxonomy" id="412755"/>
    <lineage>
        <taxon>unclassified sequences</taxon>
        <taxon>metagenomes</taxon>
        <taxon>ecological metagenomes</taxon>
    </lineage>
</organism>
<evidence type="ECO:0000313" key="1">
    <source>
        <dbReference type="EMBL" id="GAH06056.1"/>
    </source>
</evidence>
<accession>X1CCT9</accession>
<protein>
    <submittedName>
        <fullName evidence="1">Uncharacterized protein</fullName>
    </submittedName>
</protein>
<gene>
    <name evidence="1" type="ORF">S01H4_59035</name>
</gene>
<sequence>MSGILRGSVVVAAFLVNALLVHSSKAEVLSGAGDLTFLAAVQSWLDDRDADSLPVLSSLAHEGNATARLLLSRIETTDRASSEYVKGLPREERLDLFRQKTSKGIFRPSWIMIESESGNPVAAALLDATSLGIIIPAIQRLYEIGEIEGYLLSALYTQSDKPRIAA</sequence>
<dbReference type="EMBL" id="BART01034562">
    <property type="protein sequence ID" value="GAH06056.1"/>
    <property type="molecule type" value="Genomic_DNA"/>
</dbReference>
<proteinExistence type="predicted"/>
<name>X1CCT9_9ZZZZ</name>